<evidence type="ECO:0000256" key="1">
    <source>
        <dbReference type="ARBA" id="ARBA00022857"/>
    </source>
</evidence>
<keyword evidence="1" id="KW-0521">NADP</keyword>
<evidence type="ECO:0000256" key="2">
    <source>
        <dbReference type="ARBA" id="ARBA00023002"/>
    </source>
</evidence>
<dbReference type="Gene3D" id="3.90.25.10">
    <property type="entry name" value="UDP-galactose 4-epimerase, domain 1"/>
    <property type="match status" value="1"/>
</dbReference>
<dbReference type="Gene3D" id="3.40.50.720">
    <property type="entry name" value="NAD(P)-binding Rossmann-like Domain"/>
    <property type="match status" value="1"/>
</dbReference>
<dbReference type="AlphaFoldDB" id="A0A1B7NMH9"/>
<gene>
    <name evidence="4" type="ORF">ACJ72_07871</name>
</gene>
<evidence type="ECO:0000313" key="4">
    <source>
        <dbReference type="EMBL" id="OAX77827.1"/>
    </source>
</evidence>
<dbReference type="SUPFAM" id="SSF51735">
    <property type="entry name" value="NAD(P)-binding Rossmann-fold domains"/>
    <property type="match status" value="1"/>
</dbReference>
<proteinExistence type="predicted"/>
<organism evidence="4 5">
    <name type="scientific">Emergomyces africanus</name>
    <dbReference type="NCBI Taxonomy" id="1955775"/>
    <lineage>
        <taxon>Eukaryota</taxon>
        <taxon>Fungi</taxon>
        <taxon>Dikarya</taxon>
        <taxon>Ascomycota</taxon>
        <taxon>Pezizomycotina</taxon>
        <taxon>Eurotiomycetes</taxon>
        <taxon>Eurotiomycetidae</taxon>
        <taxon>Onygenales</taxon>
        <taxon>Ajellomycetaceae</taxon>
        <taxon>Emergomyces</taxon>
    </lineage>
</organism>
<keyword evidence="2" id="KW-0560">Oxidoreductase</keyword>
<dbReference type="CDD" id="cd05259">
    <property type="entry name" value="PCBER_SDR_a"/>
    <property type="match status" value="1"/>
</dbReference>
<dbReference type="InterPro" id="IPR008030">
    <property type="entry name" value="NmrA-like"/>
</dbReference>
<reference evidence="4 5" key="1">
    <citation type="submission" date="2015-07" db="EMBL/GenBank/DDBJ databases">
        <title>Emmonsia species relationships and genome sequence.</title>
        <authorList>
            <person name="Cuomo C.A."/>
            <person name="Schwartz I.S."/>
            <person name="Kenyon C."/>
            <person name="de Hoog G.S."/>
            <person name="Govender N.P."/>
            <person name="Botha A."/>
            <person name="Moreno L."/>
            <person name="de Vries M."/>
            <person name="Munoz J.F."/>
            <person name="Stielow J.B."/>
        </authorList>
    </citation>
    <scope>NUCLEOTIDE SEQUENCE [LARGE SCALE GENOMIC DNA]</scope>
    <source>
        <strain evidence="4 5">CBS 136260</strain>
    </source>
</reference>
<dbReference type="InterPro" id="IPR036291">
    <property type="entry name" value="NAD(P)-bd_dom_sf"/>
</dbReference>
<accession>A0A1B7NMH9</accession>
<dbReference type="STRING" id="1658172.A0A1B7NMH9"/>
<evidence type="ECO:0000259" key="3">
    <source>
        <dbReference type="Pfam" id="PF05368"/>
    </source>
</evidence>
<feature type="domain" description="NmrA-like" evidence="3">
    <location>
        <begin position="7"/>
        <end position="291"/>
    </location>
</feature>
<evidence type="ECO:0000313" key="5">
    <source>
        <dbReference type="Proteomes" id="UP000091918"/>
    </source>
</evidence>
<dbReference type="Pfam" id="PF05368">
    <property type="entry name" value="NmrA"/>
    <property type="match status" value="1"/>
</dbReference>
<dbReference type="EMBL" id="LGUA01002018">
    <property type="protein sequence ID" value="OAX77827.1"/>
    <property type="molecule type" value="Genomic_DNA"/>
</dbReference>
<dbReference type="OrthoDB" id="5283654at2759"/>
<comment type="caution">
    <text evidence="4">The sequence shown here is derived from an EMBL/GenBank/DDBJ whole genome shotgun (WGS) entry which is preliminary data.</text>
</comment>
<dbReference type="InterPro" id="IPR051609">
    <property type="entry name" value="NmrA/Isoflavone_reductase-like"/>
</dbReference>
<sequence>MPPPTNILLIGAGELGTAVLNSLIHHPAHTSNKTSSISLLLRPTSISNLKRKNPDLSALLQTQSSKPNNHPNNTINLIPGDIATDSHETLTSLFRPYDLVISCAGFVAGPGTQLKITRAVLAANVPLYIPWQFGVDYDAIGRGSAHDLFDEQLDVRELLRAQEKTKWTVVSTGMFTSFLFDAWFGVVDLAGENAKIQSLGGWDNRVTVTAPADIGKLTAEIVFGDDGALGANAAVFVGGDTVSYGQVAELVEQVTGKKVVERSVLTVQHVRERLEKEPDNALLKYYAVFGAGKGVAWDLEKMWNFQKGIHALTAEEWARENLKG</sequence>
<dbReference type="Proteomes" id="UP000091918">
    <property type="component" value="Unassembled WGS sequence"/>
</dbReference>
<dbReference type="PANTHER" id="PTHR47706:SF6">
    <property type="entry name" value="NMRA-LIKE FAMILY PROTEIN (AFU_ORTHOLOGUE AFUA_6G00280)"/>
    <property type="match status" value="1"/>
</dbReference>
<keyword evidence="5" id="KW-1185">Reference proteome</keyword>
<dbReference type="GO" id="GO:0016491">
    <property type="term" value="F:oxidoreductase activity"/>
    <property type="evidence" value="ECO:0007669"/>
    <property type="project" value="UniProtKB-KW"/>
</dbReference>
<dbReference type="PANTHER" id="PTHR47706">
    <property type="entry name" value="NMRA-LIKE FAMILY PROTEIN"/>
    <property type="match status" value="1"/>
</dbReference>
<name>A0A1B7NMH9_9EURO</name>
<dbReference type="InterPro" id="IPR045312">
    <property type="entry name" value="PCBER-like"/>
</dbReference>
<protein>
    <recommendedName>
        <fullName evidence="3">NmrA-like domain-containing protein</fullName>
    </recommendedName>
</protein>